<feature type="domain" description="SGNH hydrolase-type esterase" evidence="4">
    <location>
        <begin position="196"/>
        <end position="376"/>
    </location>
</feature>
<dbReference type="PANTHER" id="PTHR43695:SF1">
    <property type="entry name" value="RHAMNOGALACTURONAN ACETYLESTERASE"/>
    <property type="match status" value="1"/>
</dbReference>
<dbReference type="InterPro" id="IPR013830">
    <property type="entry name" value="SGNH_hydro"/>
</dbReference>
<proteinExistence type="inferred from homology"/>
<protein>
    <submittedName>
        <fullName evidence="6">Rhamnogalacturonan acetylesterase</fullName>
    </submittedName>
</protein>
<dbReference type="Proteomes" id="UP000451233">
    <property type="component" value="Unassembled WGS sequence"/>
</dbReference>
<comment type="similarity">
    <text evidence="1">Belongs to the 'GDSL' lipolytic enzyme family.</text>
</comment>
<sequence length="432" mass="47557">MKPRIFLTSALVAALFAGANAQQAVSFKFDFGPGKAAPGYVQVLPEAVYSATAGFGFDFGTRPSGLTRKGSNPLKSDLVRSTTPFYFSVNVPEGNYEVRVTLGDPEGTSYSTVKAESRRLMLENVRTFRGKFITKTFIVYVKDRKISTGGQVALKERELTKLDWDDKLTLEFDQETALSSLEISKVDDQVTVFLAGNSTVVNQEEEPWASWGQMITRFFEPGVAIANQAESGLSLGSFIGQKRLDKVLSVMKAGDFVFVEFGHNDEKEKGANDGPYKSYSDRLRLFADKVKEKGGTLVIVTPTARRSFSGNTMVNTHGDYPDAARKVAVEKGVALIDLTALSTQLFEAMGPEGSKNAFVIYPEKNMNDNTHFNPYGAYELAKIIVEGIKANKLSLAKYLVKRPAFDPRHPDAFAEFKWPESPKVSLVKPDGN</sequence>
<gene>
    <name evidence="6" type="ORF">GS398_18780</name>
</gene>
<dbReference type="InterPro" id="IPR008979">
    <property type="entry name" value="Galactose-bd-like_sf"/>
</dbReference>
<reference evidence="6 7" key="1">
    <citation type="submission" date="2019-11" db="EMBL/GenBank/DDBJ databases">
        <title>Pedobacter sp. HMF7056 Genome sequencing and assembly.</title>
        <authorList>
            <person name="Kang H."/>
            <person name="Kim H."/>
            <person name="Joh K."/>
        </authorList>
    </citation>
    <scope>NUCLEOTIDE SEQUENCE [LARGE SCALE GENOMIC DNA]</scope>
    <source>
        <strain evidence="6 7">HMF7056</strain>
    </source>
</reference>
<dbReference type="RefSeq" id="WP_160908335.1">
    <property type="nucleotide sequence ID" value="NZ_WVHS01000004.1"/>
</dbReference>
<dbReference type="SUPFAM" id="SSF49785">
    <property type="entry name" value="Galactose-binding domain-like"/>
    <property type="match status" value="1"/>
</dbReference>
<keyword evidence="2" id="KW-0378">Hydrolase</keyword>
<dbReference type="Pfam" id="PF13472">
    <property type="entry name" value="Lipase_GDSL_2"/>
    <property type="match status" value="1"/>
</dbReference>
<evidence type="ECO:0000256" key="3">
    <source>
        <dbReference type="SAM" id="SignalP"/>
    </source>
</evidence>
<keyword evidence="3" id="KW-0732">Signal</keyword>
<evidence type="ECO:0000256" key="2">
    <source>
        <dbReference type="ARBA" id="ARBA00022801"/>
    </source>
</evidence>
<dbReference type="CDD" id="cd01821">
    <property type="entry name" value="Rhamnogalacturan_acetylesterase_like"/>
    <property type="match status" value="1"/>
</dbReference>
<dbReference type="Pfam" id="PF21254">
    <property type="entry name" value="AGA-YXIM_GBD"/>
    <property type="match status" value="1"/>
</dbReference>
<comment type="caution">
    <text evidence="6">The sequence shown here is derived from an EMBL/GenBank/DDBJ whole genome shotgun (WGS) entry which is preliminary data.</text>
</comment>
<feature type="domain" description="Beta-agarase/YXIM esterase-like galactose-binding" evidence="5">
    <location>
        <begin position="27"/>
        <end position="118"/>
    </location>
</feature>
<dbReference type="Gene3D" id="2.60.120.430">
    <property type="entry name" value="Galactose-binding lectin"/>
    <property type="match status" value="1"/>
</dbReference>
<dbReference type="PANTHER" id="PTHR43695">
    <property type="entry name" value="PUTATIVE (AFU_ORTHOLOGUE AFUA_2G17250)-RELATED"/>
    <property type="match status" value="1"/>
</dbReference>
<feature type="chain" id="PRO_5029682998" evidence="3">
    <location>
        <begin position="22"/>
        <end position="432"/>
    </location>
</feature>
<evidence type="ECO:0000259" key="5">
    <source>
        <dbReference type="Pfam" id="PF21254"/>
    </source>
</evidence>
<evidence type="ECO:0000313" key="6">
    <source>
        <dbReference type="EMBL" id="MXV17350.1"/>
    </source>
</evidence>
<dbReference type="InterPro" id="IPR036514">
    <property type="entry name" value="SGNH_hydro_sf"/>
</dbReference>
<dbReference type="Gene3D" id="3.40.50.1110">
    <property type="entry name" value="SGNH hydrolase"/>
    <property type="match status" value="1"/>
</dbReference>
<feature type="signal peptide" evidence="3">
    <location>
        <begin position="1"/>
        <end position="21"/>
    </location>
</feature>
<name>A0A7K1Y258_9SPHI</name>
<dbReference type="GO" id="GO:0016788">
    <property type="term" value="F:hydrolase activity, acting on ester bonds"/>
    <property type="evidence" value="ECO:0007669"/>
    <property type="project" value="UniProtKB-ARBA"/>
</dbReference>
<evidence type="ECO:0000256" key="1">
    <source>
        <dbReference type="ARBA" id="ARBA00008668"/>
    </source>
</evidence>
<accession>A0A7K1Y258</accession>
<dbReference type="SUPFAM" id="SSF52266">
    <property type="entry name" value="SGNH hydrolase"/>
    <property type="match status" value="1"/>
</dbReference>
<evidence type="ECO:0000259" key="4">
    <source>
        <dbReference type="Pfam" id="PF13472"/>
    </source>
</evidence>
<dbReference type="EMBL" id="WVHS01000004">
    <property type="protein sequence ID" value="MXV17350.1"/>
    <property type="molecule type" value="Genomic_DNA"/>
</dbReference>
<keyword evidence="7" id="KW-1185">Reference proteome</keyword>
<dbReference type="InterPro" id="IPR049033">
    <property type="entry name" value="AGA-YXIM_GBD"/>
</dbReference>
<dbReference type="AlphaFoldDB" id="A0A7K1Y258"/>
<organism evidence="6 7">
    <name type="scientific">Hufsiella ginkgonis</name>
    <dbReference type="NCBI Taxonomy" id="2695274"/>
    <lineage>
        <taxon>Bacteria</taxon>
        <taxon>Pseudomonadati</taxon>
        <taxon>Bacteroidota</taxon>
        <taxon>Sphingobacteriia</taxon>
        <taxon>Sphingobacteriales</taxon>
        <taxon>Sphingobacteriaceae</taxon>
        <taxon>Hufsiella</taxon>
    </lineage>
</organism>
<evidence type="ECO:0000313" key="7">
    <source>
        <dbReference type="Proteomes" id="UP000451233"/>
    </source>
</evidence>
<dbReference type="InterPro" id="IPR037459">
    <property type="entry name" value="RhgT-like"/>
</dbReference>